<name>A0ABQ9VVE2_SAGOE</name>
<dbReference type="EMBL" id="JASSZA010000004">
    <property type="protein sequence ID" value="KAK2113115.1"/>
    <property type="molecule type" value="Genomic_DNA"/>
</dbReference>
<keyword evidence="2" id="KW-1185">Reference proteome</keyword>
<evidence type="ECO:0000313" key="2">
    <source>
        <dbReference type="Proteomes" id="UP001266305"/>
    </source>
</evidence>
<comment type="caution">
    <text evidence="1">The sequence shown here is derived from an EMBL/GenBank/DDBJ whole genome shotgun (WGS) entry which is preliminary data.</text>
</comment>
<dbReference type="Proteomes" id="UP001266305">
    <property type="component" value="Unassembled WGS sequence"/>
</dbReference>
<proteinExistence type="predicted"/>
<feature type="non-terminal residue" evidence="1">
    <location>
        <position position="83"/>
    </location>
</feature>
<protein>
    <submittedName>
        <fullName evidence="1">Uncharacterized protein</fullName>
    </submittedName>
</protein>
<reference evidence="1 2" key="1">
    <citation type="submission" date="2023-05" db="EMBL/GenBank/DDBJ databases">
        <title>B98-5 Cell Line De Novo Hybrid Assembly: An Optical Mapping Approach.</title>
        <authorList>
            <person name="Kananen K."/>
            <person name="Auerbach J.A."/>
            <person name="Kautto E."/>
            <person name="Blachly J.S."/>
        </authorList>
    </citation>
    <scope>NUCLEOTIDE SEQUENCE [LARGE SCALE GENOMIC DNA]</scope>
    <source>
        <strain evidence="1">B95-8</strain>
        <tissue evidence="1">Cell line</tissue>
    </source>
</reference>
<accession>A0ABQ9VVE2</accession>
<evidence type="ECO:0000313" key="1">
    <source>
        <dbReference type="EMBL" id="KAK2113115.1"/>
    </source>
</evidence>
<gene>
    <name evidence="1" type="ORF">P7K49_007381</name>
</gene>
<organism evidence="1 2">
    <name type="scientific">Saguinus oedipus</name>
    <name type="common">Cotton-top tamarin</name>
    <name type="synonym">Oedipomidas oedipus</name>
    <dbReference type="NCBI Taxonomy" id="9490"/>
    <lineage>
        <taxon>Eukaryota</taxon>
        <taxon>Metazoa</taxon>
        <taxon>Chordata</taxon>
        <taxon>Craniata</taxon>
        <taxon>Vertebrata</taxon>
        <taxon>Euteleostomi</taxon>
        <taxon>Mammalia</taxon>
        <taxon>Eutheria</taxon>
        <taxon>Euarchontoglires</taxon>
        <taxon>Primates</taxon>
        <taxon>Haplorrhini</taxon>
        <taxon>Platyrrhini</taxon>
        <taxon>Cebidae</taxon>
        <taxon>Callitrichinae</taxon>
        <taxon>Saguinus</taxon>
    </lineage>
</organism>
<feature type="non-terminal residue" evidence="1">
    <location>
        <position position="1"/>
    </location>
</feature>
<sequence length="83" mass="8966">TQLSQVENRCHEFCRSCMSCPSSVKAIYPTVPRRHKCTLKNAAAEWGLCYMTEGTASGPSTALETAGKAEAHSHCLLLAQAPQ</sequence>